<keyword evidence="3" id="KW-0645">Protease</keyword>
<proteinExistence type="inferred from homology"/>
<evidence type="ECO:0000256" key="5">
    <source>
        <dbReference type="ARBA" id="ARBA00022801"/>
    </source>
</evidence>
<keyword evidence="2 7" id="KW-0121">Carboxypeptidase</keyword>
<dbReference type="OrthoDB" id="443318at2759"/>
<dbReference type="InterPro" id="IPR001563">
    <property type="entry name" value="Peptidase_S10"/>
</dbReference>
<evidence type="ECO:0000313" key="7">
    <source>
        <dbReference type="EMBL" id="RWR99926.1"/>
    </source>
</evidence>
<dbReference type="PANTHER" id="PTHR11802">
    <property type="entry name" value="SERINE PROTEASE FAMILY S10 SERINE CARBOXYPEPTIDASE"/>
    <property type="match status" value="1"/>
</dbReference>
<evidence type="ECO:0000256" key="3">
    <source>
        <dbReference type="ARBA" id="ARBA00022670"/>
    </source>
</evidence>
<comment type="caution">
    <text evidence="7">The sequence shown here is derived from an EMBL/GenBank/DDBJ whole genome shotgun (WGS) entry which is preliminary data.</text>
</comment>
<keyword evidence="5" id="KW-0378">Hydrolase</keyword>
<gene>
    <name evidence="7" type="ORF">B4U79_11455</name>
</gene>
<evidence type="ECO:0000256" key="1">
    <source>
        <dbReference type="ARBA" id="ARBA00009431"/>
    </source>
</evidence>
<evidence type="ECO:0000256" key="4">
    <source>
        <dbReference type="ARBA" id="ARBA00022729"/>
    </source>
</evidence>
<keyword evidence="4" id="KW-0732">Signal</keyword>
<feature type="non-terminal residue" evidence="7">
    <location>
        <position position="1"/>
    </location>
</feature>
<accession>A0A3S3NW79</accession>
<dbReference type="InterPro" id="IPR029058">
    <property type="entry name" value="AB_hydrolase_fold"/>
</dbReference>
<dbReference type="GO" id="GO:0006508">
    <property type="term" value="P:proteolysis"/>
    <property type="evidence" value="ECO:0007669"/>
    <property type="project" value="UniProtKB-KW"/>
</dbReference>
<dbReference type="EMBL" id="NCKU01013036">
    <property type="protein sequence ID" value="RWR99926.1"/>
    <property type="molecule type" value="Genomic_DNA"/>
</dbReference>
<dbReference type="Gene3D" id="3.40.50.1820">
    <property type="entry name" value="alpha/beta hydrolase"/>
    <property type="match status" value="1"/>
</dbReference>
<organism evidence="7 8">
    <name type="scientific">Dinothrombium tinctorium</name>
    <dbReference type="NCBI Taxonomy" id="1965070"/>
    <lineage>
        <taxon>Eukaryota</taxon>
        <taxon>Metazoa</taxon>
        <taxon>Ecdysozoa</taxon>
        <taxon>Arthropoda</taxon>
        <taxon>Chelicerata</taxon>
        <taxon>Arachnida</taxon>
        <taxon>Acari</taxon>
        <taxon>Acariformes</taxon>
        <taxon>Trombidiformes</taxon>
        <taxon>Prostigmata</taxon>
        <taxon>Anystina</taxon>
        <taxon>Parasitengona</taxon>
        <taxon>Trombidioidea</taxon>
        <taxon>Trombidiidae</taxon>
        <taxon>Dinothrombium</taxon>
    </lineage>
</organism>
<dbReference type="STRING" id="1965070.A0A3S3NW79"/>
<reference evidence="7 8" key="1">
    <citation type="journal article" date="2018" name="Gigascience">
        <title>Genomes of trombidid mites reveal novel predicted allergens and laterally-transferred genes associated with secondary metabolism.</title>
        <authorList>
            <person name="Dong X."/>
            <person name="Chaisiri K."/>
            <person name="Xia D."/>
            <person name="Armstrong S.D."/>
            <person name="Fang Y."/>
            <person name="Donnelly M.J."/>
            <person name="Kadowaki T."/>
            <person name="McGarry J.W."/>
            <person name="Darby A.C."/>
            <person name="Makepeace B.L."/>
        </authorList>
    </citation>
    <scope>NUCLEOTIDE SEQUENCE [LARGE SCALE GENOMIC DNA]</scope>
    <source>
        <strain evidence="7">UoL-WK</strain>
    </source>
</reference>
<dbReference type="PANTHER" id="PTHR11802:SF472">
    <property type="entry name" value="SERINE CARBOXYPEPTIDASE CPVL-RELATED"/>
    <property type="match status" value="1"/>
</dbReference>
<evidence type="ECO:0000256" key="6">
    <source>
        <dbReference type="ARBA" id="ARBA00023180"/>
    </source>
</evidence>
<comment type="similarity">
    <text evidence="1">Belongs to the peptidase S10 family.</text>
</comment>
<name>A0A3S3NW79_9ACAR</name>
<dbReference type="AlphaFoldDB" id="A0A3S3NW79"/>
<dbReference type="SUPFAM" id="SSF53474">
    <property type="entry name" value="alpha/beta-Hydrolases"/>
    <property type="match status" value="1"/>
</dbReference>
<evidence type="ECO:0000256" key="2">
    <source>
        <dbReference type="ARBA" id="ARBA00022645"/>
    </source>
</evidence>
<keyword evidence="6" id="KW-0325">Glycoprotein</keyword>
<sequence>YVPAIAYKIHEERESANISLKGIAIGDGLCDPETMIDYGDFLYQIGLVDELQRQHFIREQKKVVDHIKSGRYSDAFYTFDALLNGDFTSPSYFTNASGLTFYFNYLFTNEPKSFSYYTKYLSIANVRKMLHVGNLKFNDGEAVERHLLNDIMQSVKPWVAVLMNNYKTLIYSGQLDIIVAAPLTENFLRSVDWKYRNEYLAAKRRIWRVEASDEEVAGYVRKVHNFYQVVVRRAGHILPYDQPRTAFHMITRFVDGTL</sequence>
<keyword evidence="8" id="KW-1185">Reference proteome</keyword>
<evidence type="ECO:0000313" key="8">
    <source>
        <dbReference type="Proteomes" id="UP000285301"/>
    </source>
</evidence>
<protein>
    <submittedName>
        <fullName evidence="7">Putative serine carboxypeptidase CPVL-like protein</fullName>
    </submittedName>
</protein>
<dbReference type="Proteomes" id="UP000285301">
    <property type="component" value="Unassembled WGS sequence"/>
</dbReference>
<dbReference type="GO" id="GO:0004185">
    <property type="term" value="F:serine-type carboxypeptidase activity"/>
    <property type="evidence" value="ECO:0007669"/>
    <property type="project" value="InterPro"/>
</dbReference>
<dbReference type="Pfam" id="PF00450">
    <property type="entry name" value="Peptidase_S10"/>
    <property type="match status" value="1"/>
</dbReference>